<dbReference type="PROSITE" id="PS50102">
    <property type="entry name" value="RRM"/>
    <property type="match status" value="3"/>
</dbReference>
<evidence type="ECO:0000313" key="8">
    <source>
        <dbReference type="EMBL" id="CAF4202985.1"/>
    </source>
</evidence>
<dbReference type="InterPro" id="IPR035979">
    <property type="entry name" value="RBD_domain_sf"/>
</dbReference>
<feature type="non-terminal residue" evidence="7">
    <location>
        <position position="1"/>
    </location>
</feature>
<evidence type="ECO:0000313" key="7">
    <source>
        <dbReference type="EMBL" id="CAF1395549.1"/>
    </source>
</evidence>
<accession>A0A8S2F9Q9</accession>
<feature type="domain" description="RRM" evidence="6">
    <location>
        <begin position="306"/>
        <end position="407"/>
    </location>
</feature>
<dbReference type="GO" id="GO:0003723">
    <property type="term" value="F:RNA binding"/>
    <property type="evidence" value="ECO:0007669"/>
    <property type="project" value="UniProtKB-UniRule"/>
</dbReference>
<feature type="signal peptide" evidence="5">
    <location>
        <begin position="1"/>
        <end position="16"/>
    </location>
</feature>
<evidence type="ECO:0000256" key="1">
    <source>
        <dbReference type="ARBA" id="ARBA00022737"/>
    </source>
</evidence>
<organism evidence="7 9">
    <name type="scientific">Didymodactylos carnosus</name>
    <dbReference type="NCBI Taxonomy" id="1234261"/>
    <lineage>
        <taxon>Eukaryota</taxon>
        <taxon>Metazoa</taxon>
        <taxon>Spiralia</taxon>
        <taxon>Gnathifera</taxon>
        <taxon>Rotifera</taxon>
        <taxon>Eurotatoria</taxon>
        <taxon>Bdelloidea</taxon>
        <taxon>Philodinida</taxon>
        <taxon>Philodinidae</taxon>
        <taxon>Didymodactylos</taxon>
    </lineage>
</organism>
<dbReference type="PANTHER" id="PTHR13976">
    <property type="entry name" value="HETEROGENEOUS NUCLEAR RIBONUCLEOPROTEIN-RELATED"/>
    <property type="match status" value="1"/>
</dbReference>
<protein>
    <recommendedName>
        <fullName evidence="6">RRM domain-containing protein</fullName>
    </recommendedName>
</protein>
<sequence length="407" mass="45160">LLLTLVILVMLNVNNNNPSNGGDSNGGSNFIIKLRGLPWSAKSPEVQTFLEGCNIRTTHFVQNKNGRASGEAFVELASQEDLEHAKTFDKKSIGNRYVEVFESSPDEMNATLSNNEQSGNSGNNTNINNTNTANQGANFNESTLSDPVVRLRGLPYNSKKEDITRFFEGLEIAENGIHISNSKPAGEGFVAFVNMENAQRALGFNRKNIGHRYIEVFESTYVEARESIIADTQFVVKNRGGGPARGDMPQRQQPPMSGGRDNYMNAPMPGPGPGPIPPQAPYIPQQNYDAGYANSIPTKRAMTTNFTIKMRGVPFEAGEKDIYDFFSPVVPIRVEIEFVRGKQSRLFVRLFGQMSGMVFAEFGSREEANEAMTFQKNYIGHRYIELIPLYDGNDDNDNGNKSKMLRT</sequence>
<feature type="domain" description="RRM" evidence="6">
    <location>
        <begin position="147"/>
        <end position="221"/>
    </location>
</feature>
<dbReference type="InterPro" id="IPR000504">
    <property type="entry name" value="RRM_dom"/>
</dbReference>
<dbReference type="EMBL" id="CAJOBA010047592">
    <property type="protein sequence ID" value="CAF4202985.1"/>
    <property type="molecule type" value="Genomic_DNA"/>
</dbReference>
<evidence type="ECO:0000256" key="3">
    <source>
        <dbReference type="PROSITE-ProRule" id="PRU00176"/>
    </source>
</evidence>
<comment type="caution">
    <text evidence="7">The sequence shown here is derived from an EMBL/GenBank/DDBJ whole genome shotgun (WGS) entry which is preliminary data.</text>
</comment>
<gene>
    <name evidence="7" type="ORF">OVA965_LOCUS32791</name>
    <name evidence="8" type="ORF">TMI583_LOCUS33655</name>
</gene>
<keyword evidence="5" id="KW-0732">Signal</keyword>
<dbReference type="Proteomes" id="UP000682733">
    <property type="component" value="Unassembled WGS sequence"/>
</dbReference>
<dbReference type="SMART" id="SM00360">
    <property type="entry name" value="RRM"/>
    <property type="match status" value="3"/>
</dbReference>
<dbReference type="AlphaFoldDB" id="A0A8S2F9Q9"/>
<feature type="domain" description="RRM" evidence="6">
    <location>
        <begin position="30"/>
        <end position="105"/>
    </location>
</feature>
<keyword evidence="2 3" id="KW-0694">RNA-binding</keyword>
<proteinExistence type="predicted"/>
<dbReference type="CDD" id="cd12254">
    <property type="entry name" value="RRM_hnRNPH_ESRPs_RBM12_like"/>
    <property type="match status" value="1"/>
</dbReference>
<dbReference type="EMBL" id="CAJNOK010025879">
    <property type="protein sequence ID" value="CAF1395549.1"/>
    <property type="molecule type" value="Genomic_DNA"/>
</dbReference>
<name>A0A8S2F9Q9_9BILA</name>
<feature type="compositionally biased region" description="Low complexity" evidence="4">
    <location>
        <begin position="113"/>
        <end position="140"/>
    </location>
</feature>
<evidence type="ECO:0000256" key="5">
    <source>
        <dbReference type="SAM" id="SignalP"/>
    </source>
</evidence>
<keyword evidence="1" id="KW-0677">Repeat</keyword>
<feature type="chain" id="PRO_5036273500" description="RRM domain-containing protein" evidence="5">
    <location>
        <begin position="17"/>
        <end position="407"/>
    </location>
</feature>
<dbReference type="InterPro" id="IPR012677">
    <property type="entry name" value="Nucleotide-bd_a/b_plait_sf"/>
</dbReference>
<feature type="region of interest" description="Disordered" evidence="4">
    <location>
        <begin position="240"/>
        <end position="259"/>
    </location>
</feature>
<dbReference type="SUPFAM" id="SSF54928">
    <property type="entry name" value="RNA-binding domain, RBD"/>
    <property type="match status" value="2"/>
</dbReference>
<feature type="region of interest" description="Disordered" evidence="4">
    <location>
        <begin position="108"/>
        <end position="141"/>
    </location>
</feature>
<dbReference type="Pfam" id="PF00076">
    <property type="entry name" value="RRM_1"/>
    <property type="match status" value="2"/>
</dbReference>
<evidence type="ECO:0000313" key="9">
    <source>
        <dbReference type="Proteomes" id="UP000677228"/>
    </source>
</evidence>
<dbReference type="Proteomes" id="UP000677228">
    <property type="component" value="Unassembled WGS sequence"/>
</dbReference>
<evidence type="ECO:0000259" key="6">
    <source>
        <dbReference type="PROSITE" id="PS50102"/>
    </source>
</evidence>
<dbReference type="Gene3D" id="3.30.70.330">
    <property type="match status" value="3"/>
</dbReference>
<evidence type="ECO:0000256" key="4">
    <source>
        <dbReference type="SAM" id="MobiDB-lite"/>
    </source>
</evidence>
<dbReference type="InterPro" id="IPR050666">
    <property type="entry name" value="ESRP"/>
</dbReference>
<reference evidence="7" key="1">
    <citation type="submission" date="2021-02" db="EMBL/GenBank/DDBJ databases">
        <authorList>
            <person name="Nowell W R."/>
        </authorList>
    </citation>
    <scope>NUCLEOTIDE SEQUENCE</scope>
</reference>
<evidence type="ECO:0000256" key="2">
    <source>
        <dbReference type="ARBA" id="ARBA00022884"/>
    </source>
</evidence>